<feature type="chain" id="PRO_5011700695" description="D-alanyl-D-alanine carboxypeptidase" evidence="1">
    <location>
        <begin position="23"/>
        <end position="240"/>
    </location>
</feature>
<keyword evidence="3" id="KW-1185">Reference proteome</keyword>
<gene>
    <name evidence="2" type="ORF">SAMN03080617_00403</name>
</gene>
<keyword evidence="1" id="KW-0732">Signal</keyword>
<dbReference type="EMBL" id="FMXE01000003">
    <property type="protein sequence ID" value="SDA42987.1"/>
    <property type="molecule type" value="Genomic_DNA"/>
</dbReference>
<dbReference type="Proteomes" id="UP000198756">
    <property type="component" value="Unassembled WGS sequence"/>
</dbReference>
<dbReference type="RefSeq" id="WP_092728288.1">
    <property type="nucleotide sequence ID" value="NZ_FMXE01000003.1"/>
</dbReference>
<dbReference type="STRING" id="279824.SAMN03080617_00403"/>
<reference evidence="3" key="1">
    <citation type="submission" date="2016-10" db="EMBL/GenBank/DDBJ databases">
        <authorList>
            <person name="Varghese N."/>
            <person name="Submissions S."/>
        </authorList>
    </citation>
    <scope>NUCLEOTIDE SEQUENCE [LARGE SCALE GENOMIC DNA]</scope>
    <source>
        <strain evidence="3">DSM 22703</strain>
    </source>
</reference>
<evidence type="ECO:0008006" key="4">
    <source>
        <dbReference type="Google" id="ProtNLM"/>
    </source>
</evidence>
<name>A0A1G5VCK7_9BACT</name>
<dbReference type="InterPro" id="IPR009045">
    <property type="entry name" value="Zn_M74/Hedgehog-like"/>
</dbReference>
<evidence type="ECO:0000313" key="3">
    <source>
        <dbReference type="Proteomes" id="UP000198756"/>
    </source>
</evidence>
<dbReference type="InterPro" id="IPR043769">
    <property type="entry name" value="DUF5715"/>
</dbReference>
<dbReference type="SUPFAM" id="SSF55166">
    <property type="entry name" value="Hedgehog/DD-peptidase"/>
    <property type="match status" value="1"/>
</dbReference>
<dbReference type="OrthoDB" id="1523789at2"/>
<sequence>MKKLPLILLASFFVLLSVAALASEEYFPALKKQLKKTYSALTATPDPPKPVEKFEPIIVEVPTPELNITLPTREITKEYDNHLIAGENNGFGLIESEDHFQQLIKNKKLVPVSQGTGYLVDELTHSHPFVTPRSKVILEEIGQAFQSLTKQESFFTVSSVTRTPEQQQNLRKRNRNATAGISSHSYGVSFDISYIRFNGKKGGNRSAQKDLETVLNEFQAANKIFFIKERKQSCYHVTVR</sequence>
<dbReference type="Gene3D" id="3.30.1380.10">
    <property type="match status" value="1"/>
</dbReference>
<organism evidence="2 3">
    <name type="scientific">Algoriphagus alkaliphilus</name>
    <dbReference type="NCBI Taxonomy" id="279824"/>
    <lineage>
        <taxon>Bacteria</taxon>
        <taxon>Pseudomonadati</taxon>
        <taxon>Bacteroidota</taxon>
        <taxon>Cytophagia</taxon>
        <taxon>Cytophagales</taxon>
        <taxon>Cyclobacteriaceae</taxon>
        <taxon>Algoriphagus</taxon>
    </lineage>
</organism>
<accession>A0A1G5VCK7</accession>
<evidence type="ECO:0000256" key="1">
    <source>
        <dbReference type="SAM" id="SignalP"/>
    </source>
</evidence>
<dbReference type="Pfam" id="PF18979">
    <property type="entry name" value="DUF5715"/>
    <property type="match status" value="1"/>
</dbReference>
<proteinExistence type="predicted"/>
<protein>
    <recommendedName>
        <fullName evidence="4">D-alanyl-D-alanine carboxypeptidase</fullName>
    </recommendedName>
</protein>
<evidence type="ECO:0000313" key="2">
    <source>
        <dbReference type="EMBL" id="SDA42987.1"/>
    </source>
</evidence>
<dbReference type="AlphaFoldDB" id="A0A1G5VCK7"/>
<feature type="signal peptide" evidence="1">
    <location>
        <begin position="1"/>
        <end position="22"/>
    </location>
</feature>